<dbReference type="EMBL" id="CAFBNF010000247">
    <property type="protein sequence ID" value="CAB4957976.1"/>
    <property type="molecule type" value="Genomic_DNA"/>
</dbReference>
<dbReference type="PROSITE" id="PS50868">
    <property type="entry name" value="POST_SET"/>
    <property type="match status" value="1"/>
</dbReference>
<feature type="domain" description="Post-SET" evidence="4">
    <location>
        <begin position="126"/>
        <end position="142"/>
    </location>
</feature>
<dbReference type="PANTHER" id="PTHR12350:SF19">
    <property type="entry name" value="SET DOMAIN-CONTAINING PROTEIN"/>
    <property type="match status" value="1"/>
</dbReference>
<feature type="domain" description="SET" evidence="3">
    <location>
        <begin position="10"/>
        <end position="118"/>
    </location>
</feature>
<dbReference type="InterPro" id="IPR001214">
    <property type="entry name" value="SET_dom"/>
</dbReference>
<keyword evidence="1" id="KW-0808">Transferase</keyword>
<dbReference type="InterPro" id="IPR046341">
    <property type="entry name" value="SET_dom_sf"/>
</dbReference>
<dbReference type="SUPFAM" id="SSF82199">
    <property type="entry name" value="SET domain"/>
    <property type="match status" value="1"/>
</dbReference>
<evidence type="ECO:0000313" key="5">
    <source>
        <dbReference type="EMBL" id="CAB4957976.1"/>
    </source>
</evidence>
<dbReference type="SMART" id="SM00317">
    <property type="entry name" value="SET"/>
    <property type="match status" value="1"/>
</dbReference>
<keyword evidence="2" id="KW-0949">S-adenosyl-L-methionine</keyword>
<dbReference type="Pfam" id="PF00856">
    <property type="entry name" value="SET"/>
    <property type="match status" value="1"/>
</dbReference>
<accession>A0A6J7KPY8</accession>
<evidence type="ECO:0000256" key="2">
    <source>
        <dbReference type="ARBA" id="ARBA00022691"/>
    </source>
</evidence>
<reference evidence="5" key="1">
    <citation type="submission" date="2020-05" db="EMBL/GenBank/DDBJ databases">
        <authorList>
            <person name="Chiriac C."/>
            <person name="Salcher M."/>
            <person name="Ghai R."/>
            <person name="Kavagutti S V."/>
        </authorList>
    </citation>
    <scope>NUCLEOTIDE SEQUENCE</scope>
</reference>
<organism evidence="5">
    <name type="scientific">freshwater metagenome</name>
    <dbReference type="NCBI Taxonomy" id="449393"/>
    <lineage>
        <taxon>unclassified sequences</taxon>
        <taxon>metagenomes</taxon>
        <taxon>ecological metagenomes</taxon>
    </lineage>
</organism>
<protein>
    <submittedName>
        <fullName evidence="5">Unannotated protein</fullName>
    </submittedName>
</protein>
<dbReference type="GO" id="GO:0016740">
    <property type="term" value="F:transferase activity"/>
    <property type="evidence" value="ECO:0007669"/>
    <property type="project" value="UniProtKB-KW"/>
</dbReference>
<evidence type="ECO:0000256" key="1">
    <source>
        <dbReference type="ARBA" id="ARBA00022679"/>
    </source>
</evidence>
<dbReference type="Gene3D" id="2.170.270.10">
    <property type="entry name" value="SET domain"/>
    <property type="match status" value="1"/>
</dbReference>
<name>A0A6J7KPY8_9ZZZZ</name>
<dbReference type="PANTHER" id="PTHR12350">
    <property type="entry name" value="HISTONE-LYSINE N-METHYLTRANSFERASE-RELATED"/>
    <property type="match status" value="1"/>
</dbReference>
<sequence>MWHPNRMDFNWLTPKAEANPAGEKGWGSFATESIGAGETVAGFGGYVVSLATLGSFNHDRQSRSIQIDEDLYLVSGDTPEPGDMLNHSCEPSCGLVGSQILVAMRDIAVGEELTFDYAMCDCSDYDEFECLCGEPTCRGVVTGSDWRKPELHAKYAGWFSPYIERKIAALPAV</sequence>
<proteinExistence type="predicted"/>
<dbReference type="AlphaFoldDB" id="A0A6J7KPY8"/>
<evidence type="ECO:0000259" key="4">
    <source>
        <dbReference type="PROSITE" id="PS50868"/>
    </source>
</evidence>
<dbReference type="InterPro" id="IPR003616">
    <property type="entry name" value="Post-SET_dom"/>
</dbReference>
<evidence type="ECO:0000259" key="3">
    <source>
        <dbReference type="PROSITE" id="PS50280"/>
    </source>
</evidence>
<gene>
    <name evidence="5" type="ORF">UFOPK3773_01812</name>
</gene>
<dbReference type="PROSITE" id="PS50280">
    <property type="entry name" value="SET"/>
    <property type="match status" value="1"/>
</dbReference>
<dbReference type="InterPro" id="IPR053201">
    <property type="entry name" value="Flavunoidine_N-MTase"/>
</dbReference>